<proteinExistence type="predicted"/>
<evidence type="ECO:0000313" key="1">
    <source>
        <dbReference type="EMBL" id="RZS59526.1"/>
    </source>
</evidence>
<protein>
    <submittedName>
        <fullName evidence="1">Uncharacterized protein (TIGR02453 family)</fullName>
    </submittedName>
</protein>
<gene>
    <name evidence="1" type="ORF">EV141_0755</name>
</gene>
<name>A0A4Q7LX07_9MICO</name>
<dbReference type="Proteomes" id="UP000293519">
    <property type="component" value="Unassembled WGS sequence"/>
</dbReference>
<dbReference type="RefSeq" id="WP_157985494.1">
    <property type="nucleotide sequence ID" value="NZ_SGWW01000001.1"/>
</dbReference>
<evidence type="ECO:0000313" key="2">
    <source>
        <dbReference type="Proteomes" id="UP000293519"/>
    </source>
</evidence>
<dbReference type="PANTHER" id="PTHR36452">
    <property type="entry name" value="CHROMOSOME 12, WHOLE GENOME SHOTGUN SEQUENCE"/>
    <property type="match status" value="1"/>
</dbReference>
<accession>A0A4Q7LX07</accession>
<organism evidence="1 2">
    <name type="scientific">Microcella putealis</name>
    <dbReference type="NCBI Taxonomy" id="337005"/>
    <lineage>
        <taxon>Bacteria</taxon>
        <taxon>Bacillati</taxon>
        <taxon>Actinomycetota</taxon>
        <taxon>Actinomycetes</taxon>
        <taxon>Micrococcales</taxon>
        <taxon>Microbacteriaceae</taxon>
        <taxon>Microcella</taxon>
    </lineage>
</organism>
<dbReference type="AlphaFoldDB" id="A0A4Q7LX07"/>
<dbReference type="OrthoDB" id="9794241at2"/>
<comment type="caution">
    <text evidence="1">The sequence shown here is derived from an EMBL/GenBank/DDBJ whole genome shotgun (WGS) entry which is preliminary data.</text>
</comment>
<dbReference type="EMBL" id="SGWW01000001">
    <property type="protein sequence ID" value="RZS59526.1"/>
    <property type="molecule type" value="Genomic_DNA"/>
</dbReference>
<dbReference type="PIRSF" id="PIRSF028451">
    <property type="entry name" value="UCP028451"/>
    <property type="match status" value="1"/>
</dbReference>
<sequence>MTFTGFHPDAPRFYAELAENNTREWWQANKARYAETVRGPVEQLADVLGAEFGPVKIFRPHRDVRFSADKRPIKDHIGFVTTPADGTAHYGQLNEHGLMLAGGIYQPSRDQLRRFRALVDDNRLVGDLEATLDELEEHGFAIMREGALATAPRGYPREHPKIALLQLTSLAIARTHPMDDWMFGDEALGRILEGWRLVTSWNAWLIENIGPAVDPAAAR</sequence>
<dbReference type="InterPro" id="IPR015996">
    <property type="entry name" value="UCP028451"/>
</dbReference>
<dbReference type="InterPro" id="IPR012808">
    <property type="entry name" value="CHP02453"/>
</dbReference>
<reference evidence="1 2" key="1">
    <citation type="journal article" date="2015" name="Stand. Genomic Sci.">
        <title>Genomic Encyclopedia of Bacterial and Archaeal Type Strains, Phase III: the genomes of soil and plant-associated and newly described type strains.</title>
        <authorList>
            <person name="Whitman W.B."/>
            <person name="Woyke T."/>
            <person name="Klenk H.P."/>
            <person name="Zhou Y."/>
            <person name="Lilburn T.G."/>
            <person name="Beck B.J."/>
            <person name="De Vos P."/>
            <person name="Vandamme P."/>
            <person name="Eisen J.A."/>
            <person name="Garrity G."/>
            <person name="Hugenholtz P."/>
            <person name="Kyrpides N.C."/>
        </authorList>
    </citation>
    <scope>NUCLEOTIDE SEQUENCE [LARGE SCALE GENOMIC DNA]</scope>
    <source>
        <strain evidence="1 2">CV2</strain>
    </source>
</reference>
<dbReference type="Pfam" id="PF09365">
    <property type="entry name" value="DUF2461"/>
    <property type="match status" value="1"/>
</dbReference>
<dbReference type="PANTHER" id="PTHR36452:SF1">
    <property type="entry name" value="DUF2461 DOMAIN-CONTAINING PROTEIN"/>
    <property type="match status" value="1"/>
</dbReference>
<keyword evidence="2" id="KW-1185">Reference proteome</keyword>